<dbReference type="InterPro" id="IPR016197">
    <property type="entry name" value="Chromo-like_dom_sf"/>
</dbReference>
<feature type="domain" description="Chromo" evidence="2">
    <location>
        <begin position="29"/>
        <end position="100"/>
    </location>
</feature>
<dbReference type="EMBL" id="AFQF01004647">
    <property type="protein sequence ID" value="EGU73348.1"/>
    <property type="molecule type" value="Genomic_DNA"/>
</dbReference>
<evidence type="ECO:0000256" key="1">
    <source>
        <dbReference type="ARBA" id="ARBA00011353"/>
    </source>
</evidence>
<sequence length="135" mass="16159">MAKTDDNHENDSIYLVDSIQDHFVDEDAIIASTILGWHDTDRYQGCVYFQVKWQGHECGKEWTWEPQANLESVACFVPLRSAELTLEIRRQSRRRHVGERIFRMPRQETEESPKVCEEETKSIGRYAWHWMWQEE</sequence>
<protein>
    <recommendedName>
        <fullName evidence="2">Chromo domain-containing protein</fullName>
    </recommendedName>
</protein>
<name>F9GBV8_FUSOF</name>
<comment type="subunit">
    <text evidence="1">Component of the NuA4 histone acetyltransferase complex.</text>
</comment>
<evidence type="ECO:0000313" key="3">
    <source>
        <dbReference type="EMBL" id="EGU73348.1"/>
    </source>
</evidence>
<proteinExistence type="predicted"/>
<gene>
    <name evidence="3" type="ORF">FOXB_16141</name>
</gene>
<dbReference type="Gene3D" id="2.40.50.40">
    <property type="match status" value="1"/>
</dbReference>
<dbReference type="InterPro" id="IPR000953">
    <property type="entry name" value="Chromo/chromo_shadow_dom"/>
</dbReference>
<dbReference type="PROSITE" id="PS50013">
    <property type="entry name" value="CHROMO_2"/>
    <property type="match status" value="1"/>
</dbReference>
<comment type="caution">
    <text evidence="3">The sequence shown here is derived from an EMBL/GenBank/DDBJ whole genome shotgun (WGS) entry which is preliminary data.</text>
</comment>
<dbReference type="GO" id="GO:0006338">
    <property type="term" value="P:chromatin remodeling"/>
    <property type="evidence" value="ECO:0007669"/>
    <property type="project" value="UniProtKB-ARBA"/>
</dbReference>
<evidence type="ECO:0000259" key="2">
    <source>
        <dbReference type="PROSITE" id="PS50013"/>
    </source>
</evidence>
<organism evidence="3">
    <name type="scientific">Fusarium oxysporum (strain Fo5176)</name>
    <name type="common">Fusarium vascular wilt</name>
    <dbReference type="NCBI Taxonomy" id="660025"/>
    <lineage>
        <taxon>Eukaryota</taxon>
        <taxon>Fungi</taxon>
        <taxon>Dikarya</taxon>
        <taxon>Ascomycota</taxon>
        <taxon>Pezizomycotina</taxon>
        <taxon>Sordariomycetes</taxon>
        <taxon>Hypocreomycetidae</taxon>
        <taxon>Hypocreales</taxon>
        <taxon>Nectriaceae</taxon>
        <taxon>Fusarium</taxon>
        <taxon>Fusarium oxysporum species complex</taxon>
    </lineage>
</organism>
<accession>F9GBV8</accession>
<dbReference type="SUPFAM" id="SSF54160">
    <property type="entry name" value="Chromo domain-like"/>
    <property type="match status" value="1"/>
</dbReference>
<reference evidence="3" key="1">
    <citation type="journal article" date="2012" name="Mol. Plant Microbe Interact.">
        <title>A highly conserved effector in Fusarium oxysporum is required for full virulence on Arabidopsis.</title>
        <authorList>
            <person name="Thatcher L.F."/>
            <person name="Gardiner D.M."/>
            <person name="Kazan K."/>
            <person name="Manners J."/>
        </authorList>
    </citation>
    <scope>NUCLEOTIDE SEQUENCE [LARGE SCALE GENOMIC DNA]</scope>
    <source>
        <strain evidence="3">Fo5176</strain>
    </source>
</reference>
<dbReference type="AlphaFoldDB" id="F9GBV8"/>